<accession>A0ABT8M4R2</accession>
<comment type="similarity">
    <text evidence="2">Belongs to the CDP-glycerol glycerophosphotransferase family.</text>
</comment>
<comment type="caution">
    <text evidence="7">The sequence shown here is derived from an EMBL/GenBank/DDBJ whole genome shotgun (WGS) entry which is preliminary data.</text>
</comment>
<reference evidence="7" key="1">
    <citation type="submission" date="2019-05" db="EMBL/GenBank/DDBJ databases">
        <title>Isolation and characterization of methanogens from the cold seep sediment at Four-Way Closure Ridge.</title>
        <authorList>
            <person name="You Y.-T."/>
            <person name="Chen S.-C."/>
            <person name="Zhang W.-L."/>
            <person name="Lai M.-C."/>
        </authorList>
    </citation>
    <scope>NUCLEOTIDE SEQUENCE</scope>
    <source>
        <strain evidence="7">FWC-SCC3</strain>
    </source>
</reference>
<evidence type="ECO:0000313" key="8">
    <source>
        <dbReference type="Proteomes" id="UP001168423"/>
    </source>
</evidence>
<dbReference type="PANTHER" id="PTHR37316">
    <property type="entry name" value="TEICHOIC ACID GLYCEROL-PHOSPHATE PRIMASE"/>
    <property type="match status" value="1"/>
</dbReference>
<proteinExistence type="inferred from homology"/>
<evidence type="ECO:0000256" key="6">
    <source>
        <dbReference type="ARBA" id="ARBA00023136"/>
    </source>
</evidence>
<evidence type="ECO:0000256" key="4">
    <source>
        <dbReference type="ARBA" id="ARBA00022679"/>
    </source>
</evidence>
<evidence type="ECO:0000256" key="3">
    <source>
        <dbReference type="ARBA" id="ARBA00022475"/>
    </source>
</evidence>
<dbReference type="Gene3D" id="3.40.50.12580">
    <property type="match status" value="1"/>
</dbReference>
<dbReference type="InterPro" id="IPR043148">
    <property type="entry name" value="TagF_C"/>
</dbReference>
<keyword evidence="5" id="KW-0777">Teichoic acid biosynthesis</keyword>
<name>A0ABT8M4R2_9EURY</name>
<dbReference type="InterPro" id="IPR043149">
    <property type="entry name" value="TagF_N"/>
</dbReference>
<evidence type="ECO:0000256" key="1">
    <source>
        <dbReference type="ARBA" id="ARBA00004202"/>
    </source>
</evidence>
<evidence type="ECO:0000313" key="7">
    <source>
        <dbReference type="EMBL" id="MDN7013587.1"/>
    </source>
</evidence>
<evidence type="ECO:0000256" key="5">
    <source>
        <dbReference type="ARBA" id="ARBA00022944"/>
    </source>
</evidence>
<dbReference type="EMBL" id="VCYI01000016">
    <property type="protein sequence ID" value="MDN7013587.1"/>
    <property type="molecule type" value="Genomic_DNA"/>
</dbReference>
<evidence type="ECO:0008006" key="9">
    <source>
        <dbReference type="Google" id="ProtNLM"/>
    </source>
</evidence>
<keyword evidence="6" id="KW-0472">Membrane</keyword>
<dbReference type="InterPro" id="IPR007554">
    <property type="entry name" value="Glycerophosphate_synth"/>
</dbReference>
<gene>
    <name evidence="7" type="ORF">FGW20_11195</name>
</gene>
<protein>
    <recommendedName>
        <fullName evidence="9">CDP-glycerol:poly(Glycerophosphate) glycerophosphotransferase</fullName>
    </recommendedName>
</protein>
<dbReference type="Pfam" id="PF04464">
    <property type="entry name" value="Glyphos_transf"/>
    <property type="match status" value="1"/>
</dbReference>
<keyword evidence="3" id="KW-1003">Cell membrane</keyword>
<dbReference type="Gene3D" id="3.40.50.11820">
    <property type="match status" value="1"/>
</dbReference>
<organism evidence="7 8">
    <name type="scientific">Methanoculleus methanifontis</name>
    <dbReference type="NCBI Taxonomy" id="2584086"/>
    <lineage>
        <taxon>Archaea</taxon>
        <taxon>Methanobacteriati</taxon>
        <taxon>Methanobacteriota</taxon>
        <taxon>Stenosarchaea group</taxon>
        <taxon>Methanomicrobia</taxon>
        <taxon>Methanomicrobiales</taxon>
        <taxon>Methanomicrobiaceae</taxon>
        <taxon>Methanoculleus</taxon>
    </lineage>
</organism>
<dbReference type="InterPro" id="IPR051612">
    <property type="entry name" value="Teichoic_Acid_Biosynth"/>
</dbReference>
<dbReference type="Proteomes" id="UP001168423">
    <property type="component" value="Unassembled WGS sequence"/>
</dbReference>
<evidence type="ECO:0000256" key="2">
    <source>
        <dbReference type="ARBA" id="ARBA00010488"/>
    </source>
</evidence>
<comment type="subcellular location">
    <subcellularLocation>
        <location evidence="1">Cell membrane</location>
        <topology evidence="1">Peripheral membrane protein</topology>
    </subcellularLocation>
</comment>
<keyword evidence="4" id="KW-0808">Transferase</keyword>
<keyword evidence="8" id="KW-1185">Reference proteome</keyword>
<dbReference type="PANTHER" id="PTHR37316:SF3">
    <property type="entry name" value="TEICHOIC ACID GLYCEROL-PHOSPHATE TRANSFERASE"/>
    <property type="match status" value="1"/>
</dbReference>
<dbReference type="SUPFAM" id="SSF53756">
    <property type="entry name" value="UDP-Glycosyltransferase/glycogen phosphorylase"/>
    <property type="match status" value="1"/>
</dbReference>
<sequence>MRTRVYPLDPMVPRSIVNGIRSLAYDAGTLLFSAVSLLVPKDEHKILFFSVPDYSDNAKYVYDKMLESGLDRTHQLIWCVYSPINANHVIRRSREYLYHALTAKYIISTHGTPAWKSRNQVSIELWHGLPLKTIGYFADTDFPNAAARLSATWRLRRFANSVDYLITPSELERLIFSSAFLIDPGKVLVLGQPRCDALYRPRAAGINVLCRILGRDGTSEKRLLLYLPTFREYDTGASRKILEEILASEKFRRFVKDENLLFVCKPHSHDENLFQAYNGEHIHILLNDDLRKSGDTIYDFLNAVDILITDYSSVYFDFLHLNRPIVFHVPDIGEYRDQRGFILEPFRDWAPGEVSTNVDELIEALTNALAGPDRWEPERIRLRRLLFRYTDELASERVCRLIEQR</sequence>